<dbReference type="Proteomes" id="UP001465755">
    <property type="component" value="Unassembled WGS sequence"/>
</dbReference>
<evidence type="ECO:0000313" key="2">
    <source>
        <dbReference type="Proteomes" id="UP001465755"/>
    </source>
</evidence>
<dbReference type="EMBL" id="JALJOQ010000070">
    <property type="protein sequence ID" value="KAK9802645.1"/>
    <property type="molecule type" value="Genomic_DNA"/>
</dbReference>
<organism evidence="1 2">
    <name type="scientific">Symbiochloris irregularis</name>
    <dbReference type="NCBI Taxonomy" id="706552"/>
    <lineage>
        <taxon>Eukaryota</taxon>
        <taxon>Viridiplantae</taxon>
        <taxon>Chlorophyta</taxon>
        <taxon>core chlorophytes</taxon>
        <taxon>Trebouxiophyceae</taxon>
        <taxon>Trebouxiales</taxon>
        <taxon>Trebouxiaceae</taxon>
        <taxon>Symbiochloris</taxon>
    </lineage>
</organism>
<evidence type="ECO:0000313" key="1">
    <source>
        <dbReference type="EMBL" id="KAK9802645.1"/>
    </source>
</evidence>
<accession>A0AAW1NX83</accession>
<dbReference type="AlphaFoldDB" id="A0AAW1NX83"/>
<gene>
    <name evidence="1" type="ORF">WJX73_010608</name>
</gene>
<protein>
    <submittedName>
        <fullName evidence="1">Uncharacterized protein</fullName>
    </submittedName>
</protein>
<comment type="caution">
    <text evidence="1">The sequence shown here is derived from an EMBL/GenBank/DDBJ whole genome shotgun (WGS) entry which is preliminary data.</text>
</comment>
<keyword evidence="2" id="KW-1185">Reference proteome</keyword>
<name>A0AAW1NX83_9CHLO</name>
<proteinExistence type="predicted"/>
<reference evidence="1 2" key="1">
    <citation type="journal article" date="2024" name="Nat. Commun.">
        <title>Phylogenomics reveals the evolutionary origins of lichenization in chlorophyte algae.</title>
        <authorList>
            <person name="Puginier C."/>
            <person name="Libourel C."/>
            <person name="Otte J."/>
            <person name="Skaloud P."/>
            <person name="Haon M."/>
            <person name="Grisel S."/>
            <person name="Petersen M."/>
            <person name="Berrin J.G."/>
            <person name="Delaux P.M."/>
            <person name="Dal Grande F."/>
            <person name="Keller J."/>
        </authorList>
    </citation>
    <scope>NUCLEOTIDE SEQUENCE [LARGE SCALE GENOMIC DNA]</scope>
    <source>
        <strain evidence="1 2">SAG 2036</strain>
    </source>
</reference>
<sequence length="136" mass="15346">MSPGTHIPILSSARRQEYCTLACNCLSWDSVIRALRRGHSGRNPLLPQSDTFEGFIQELRASIDRHPLPNRTIDVLFGDEYHIIHPACNGDWMEFGVLVGTSINKTAKFRSAHCPSSCPPTFGFEHKENTFTETMR</sequence>